<evidence type="ECO:0000313" key="2">
    <source>
        <dbReference type="Proteomes" id="UP000202419"/>
    </source>
</evidence>
<protein>
    <submittedName>
        <fullName evidence="1">Uncharacterized protein b164L</fullName>
    </submittedName>
</protein>
<dbReference type="EMBL" id="DQ491002">
    <property type="protein sequence ID" value="ABT14563.1"/>
    <property type="molecule type" value="Genomic_DNA"/>
</dbReference>
<dbReference type="GeneID" id="5658807"/>
<reference evidence="1 2" key="1">
    <citation type="journal article" date="2007" name="Virology">
        <title>Sequence and annotation of the 369-kb NY-2A and the 345-kb AR158 viruses that infect Chlorella NC64A.</title>
        <authorList>
            <person name="Fitzgerald L.A."/>
            <person name="Graves M.V."/>
            <person name="Li X."/>
            <person name="Feldblyum T."/>
            <person name="Nierman W.C."/>
            <person name="Van Etten J.L."/>
        </authorList>
    </citation>
    <scope>NUCLEOTIDE SEQUENCE [LARGE SCALE GENOMIC DNA]</scope>
    <source>
        <strain evidence="1 2">NY-2A</strain>
    </source>
</reference>
<dbReference type="Proteomes" id="UP000202419">
    <property type="component" value="Segment"/>
</dbReference>
<proteinExistence type="predicted"/>
<evidence type="ECO:0000313" key="1">
    <source>
        <dbReference type="EMBL" id="ABT14563.1"/>
    </source>
</evidence>
<sequence length="146" mass="17220">MFSRKFDDDVENTECHFHELTNARCFPCCNHIVIRSILLQHQPHCFYVILRISPISFGIYITEIHAFFDTIENIRDHLRDFTSHELMASVGTLVIETNRVAYIHVIRLTVIFTDPISVQLCNTVRASRIKRSIFRLRNFLHFSIQL</sequence>
<organismHost>
    <name type="scientific">Chlorella</name>
    <dbReference type="NCBI Taxonomy" id="3071"/>
</organismHost>
<dbReference type="KEGG" id="vg:5658807"/>
<organism evidence="1 2">
    <name type="scientific">Paramecium bursaria Chlorella virus NY2A</name>
    <name type="common">PBCV-NY2A</name>
    <dbReference type="NCBI Taxonomy" id="46021"/>
    <lineage>
        <taxon>Viruses</taxon>
        <taxon>Varidnaviria</taxon>
        <taxon>Bamfordvirae</taxon>
        <taxon>Nucleocytoviricota</taxon>
        <taxon>Megaviricetes</taxon>
        <taxon>Algavirales</taxon>
        <taxon>Phycodnaviridae</taxon>
        <taxon>Chlorovirus</taxon>
        <taxon>Chlorovirus americanus</taxon>
    </lineage>
</organism>
<gene>
    <name evidence="1" type="primary">b164L</name>
    <name evidence="1" type="ORF">NY2A_b164L</name>
</gene>
<name>A7IW39_PBCVN</name>
<dbReference type="RefSeq" id="YP_001497360.1">
    <property type="nucleotide sequence ID" value="NC_009898.1"/>
</dbReference>
<accession>A7IW39</accession>
<keyword evidence="2" id="KW-1185">Reference proteome</keyword>